<comment type="caution">
    <text evidence="1">The sequence shown here is derived from an EMBL/GenBank/DDBJ whole genome shotgun (WGS) entry which is preliminary data.</text>
</comment>
<dbReference type="AlphaFoldDB" id="A0A540MFV7"/>
<sequence>MTQVQICQRRKTREPIEIFYITAEVIIAEIKVLQVGKVSNLNWKFSTKITPRKIEISQIG</sequence>
<evidence type="ECO:0000313" key="1">
    <source>
        <dbReference type="EMBL" id="TQD97637.1"/>
    </source>
</evidence>
<evidence type="ECO:0000313" key="2">
    <source>
        <dbReference type="Proteomes" id="UP000315295"/>
    </source>
</evidence>
<proteinExistence type="predicted"/>
<protein>
    <submittedName>
        <fullName evidence="1">Uncharacterized protein</fullName>
    </submittedName>
</protein>
<dbReference type="EMBL" id="VIEB01000267">
    <property type="protein sequence ID" value="TQD97637.1"/>
    <property type="molecule type" value="Genomic_DNA"/>
</dbReference>
<accession>A0A540MFV7</accession>
<organism evidence="1 2">
    <name type="scientific">Malus baccata</name>
    <name type="common">Siberian crab apple</name>
    <name type="synonym">Pyrus baccata</name>
    <dbReference type="NCBI Taxonomy" id="106549"/>
    <lineage>
        <taxon>Eukaryota</taxon>
        <taxon>Viridiplantae</taxon>
        <taxon>Streptophyta</taxon>
        <taxon>Embryophyta</taxon>
        <taxon>Tracheophyta</taxon>
        <taxon>Spermatophyta</taxon>
        <taxon>Magnoliopsida</taxon>
        <taxon>eudicotyledons</taxon>
        <taxon>Gunneridae</taxon>
        <taxon>Pentapetalae</taxon>
        <taxon>rosids</taxon>
        <taxon>fabids</taxon>
        <taxon>Rosales</taxon>
        <taxon>Rosaceae</taxon>
        <taxon>Amygdaloideae</taxon>
        <taxon>Maleae</taxon>
        <taxon>Malus</taxon>
    </lineage>
</organism>
<reference evidence="1 2" key="1">
    <citation type="journal article" date="2019" name="G3 (Bethesda)">
        <title>Sequencing of a Wild Apple (Malus baccata) Genome Unravels the Differences Between Cultivated and Wild Apple Species Regarding Disease Resistance and Cold Tolerance.</title>
        <authorList>
            <person name="Chen X."/>
        </authorList>
    </citation>
    <scope>NUCLEOTIDE SEQUENCE [LARGE SCALE GENOMIC DNA]</scope>
    <source>
        <strain evidence="2">cv. Shandingzi</strain>
        <tissue evidence="1">Leaves</tissue>
    </source>
</reference>
<gene>
    <name evidence="1" type="ORF">C1H46_016744</name>
</gene>
<name>A0A540MFV7_MALBA</name>
<keyword evidence="2" id="KW-1185">Reference proteome</keyword>
<dbReference type="Proteomes" id="UP000315295">
    <property type="component" value="Unassembled WGS sequence"/>
</dbReference>